<evidence type="ECO:0000256" key="4">
    <source>
        <dbReference type="ARBA" id="ARBA00023157"/>
    </source>
</evidence>
<dbReference type="RefSeq" id="XP_015284078.1">
    <property type="nucleotide sequence ID" value="XM_015428592.1"/>
</dbReference>
<evidence type="ECO:0000313" key="6">
    <source>
        <dbReference type="RefSeq" id="XP_015284078.1"/>
    </source>
</evidence>
<dbReference type="InterPro" id="IPR008735">
    <property type="entry name" value="PSP94"/>
</dbReference>
<gene>
    <name evidence="6" type="primary">LOC107125136</name>
</gene>
<dbReference type="Pfam" id="PF05825">
    <property type="entry name" value="PSP94"/>
    <property type="match status" value="1"/>
</dbReference>
<evidence type="ECO:0000313" key="5">
    <source>
        <dbReference type="Proteomes" id="UP000694871"/>
    </source>
</evidence>
<dbReference type="PANTHER" id="PTHR10500:SF7">
    <property type="entry name" value="BETA-MICROSEMINOPROTEIN"/>
    <property type="match status" value="1"/>
</dbReference>
<keyword evidence="4" id="KW-1015">Disulfide bond</keyword>
<accession>A0ABM1LDP1</accession>
<dbReference type="Proteomes" id="UP000694871">
    <property type="component" value="Unplaced"/>
</dbReference>
<comment type="similarity">
    <text evidence="2">Belongs to the beta-microseminoprotein family.</text>
</comment>
<keyword evidence="3" id="KW-0964">Secreted</keyword>
<evidence type="ECO:0000256" key="2">
    <source>
        <dbReference type="ARBA" id="ARBA00010352"/>
    </source>
</evidence>
<dbReference type="GeneID" id="107125136"/>
<protein>
    <submittedName>
        <fullName evidence="6">Small serum protein 2-like</fullName>
    </submittedName>
</protein>
<keyword evidence="5" id="KW-1185">Reference proteome</keyword>
<name>A0ABM1LDP1_GEKJA</name>
<evidence type="ECO:0000256" key="3">
    <source>
        <dbReference type="ARBA" id="ARBA00022525"/>
    </source>
</evidence>
<proteinExistence type="inferred from homology"/>
<reference evidence="6" key="1">
    <citation type="submission" date="2025-08" db="UniProtKB">
        <authorList>
            <consortium name="RefSeq"/>
        </authorList>
    </citation>
    <scope>IDENTIFICATION</scope>
</reference>
<evidence type="ECO:0000256" key="1">
    <source>
        <dbReference type="ARBA" id="ARBA00004613"/>
    </source>
</evidence>
<dbReference type="PANTHER" id="PTHR10500">
    <property type="entry name" value="BETA-MICROSEMINOPROTEIN"/>
    <property type="match status" value="1"/>
</dbReference>
<comment type="subcellular location">
    <subcellularLocation>
        <location evidence="1">Secreted</location>
    </subcellularLocation>
</comment>
<sequence length="78" mass="8719">ELVCESSCIDPYDGNRHPSGSKWNTDHCMRCDCLGGEMECCHRYSGIAIGPVGCKAVVNPETCRYELYRINNPSEPCF</sequence>
<feature type="non-terminal residue" evidence="6">
    <location>
        <position position="1"/>
    </location>
</feature>
<dbReference type="Gene3D" id="2.60.40.1900">
    <property type="entry name" value="Beta-microseminoprotein (PSP94) domain"/>
    <property type="match status" value="1"/>
</dbReference>
<organism evidence="5 6">
    <name type="scientific">Gekko japonicus</name>
    <name type="common">Schlegel's Japanese gecko</name>
    <dbReference type="NCBI Taxonomy" id="146911"/>
    <lineage>
        <taxon>Eukaryota</taxon>
        <taxon>Metazoa</taxon>
        <taxon>Chordata</taxon>
        <taxon>Craniata</taxon>
        <taxon>Vertebrata</taxon>
        <taxon>Euteleostomi</taxon>
        <taxon>Lepidosauria</taxon>
        <taxon>Squamata</taxon>
        <taxon>Bifurcata</taxon>
        <taxon>Gekkota</taxon>
        <taxon>Gekkonidae</taxon>
        <taxon>Gekkoninae</taxon>
        <taxon>Gekko</taxon>
    </lineage>
</organism>